<organism evidence="1">
    <name type="scientific">Arion vulgaris</name>
    <dbReference type="NCBI Taxonomy" id="1028688"/>
    <lineage>
        <taxon>Eukaryota</taxon>
        <taxon>Metazoa</taxon>
        <taxon>Spiralia</taxon>
        <taxon>Lophotrochozoa</taxon>
        <taxon>Mollusca</taxon>
        <taxon>Gastropoda</taxon>
        <taxon>Heterobranchia</taxon>
        <taxon>Euthyneura</taxon>
        <taxon>Panpulmonata</taxon>
        <taxon>Eupulmonata</taxon>
        <taxon>Stylommatophora</taxon>
        <taxon>Helicina</taxon>
        <taxon>Arionoidea</taxon>
        <taxon>Arionidae</taxon>
        <taxon>Arion</taxon>
    </lineage>
</organism>
<evidence type="ECO:0000313" key="1">
    <source>
        <dbReference type="EMBL" id="CEK55297.1"/>
    </source>
</evidence>
<name>A0A0B6YGH6_9EUPU</name>
<proteinExistence type="predicted"/>
<dbReference type="EMBL" id="HACG01008432">
    <property type="protein sequence ID" value="CEK55297.1"/>
    <property type="molecule type" value="Transcribed_RNA"/>
</dbReference>
<feature type="non-terminal residue" evidence="1">
    <location>
        <position position="1"/>
    </location>
</feature>
<sequence>KTIEQVNEFVYLVNKVSTWGDSEKHVAARIEIQHAYADCFYIVSQGEKSHNLAKD</sequence>
<reference evidence="1" key="1">
    <citation type="submission" date="2014-12" db="EMBL/GenBank/DDBJ databases">
        <title>Insight into the proteome of Arion vulgaris.</title>
        <authorList>
            <person name="Aradska J."/>
            <person name="Bulat T."/>
            <person name="Smidak R."/>
            <person name="Sarate P."/>
            <person name="Gangsoo J."/>
            <person name="Sialana F."/>
            <person name="Bilban M."/>
            <person name="Lubec G."/>
        </authorList>
    </citation>
    <scope>NUCLEOTIDE SEQUENCE</scope>
    <source>
        <tissue evidence="1">Skin</tissue>
    </source>
</reference>
<accession>A0A0B6YGH6</accession>
<gene>
    <name evidence="1" type="primary">ORF24863</name>
</gene>
<dbReference type="AlphaFoldDB" id="A0A0B6YGH6"/>
<protein>
    <submittedName>
        <fullName evidence="1">Uncharacterized protein</fullName>
    </submittedName>
</protein>